<organism evidence="1 2">
    <name type="scientific">Flavobacterium fructosi</name>
    <dbReference type="NCBI Taxonomy" id="3230416"/>
    <lineage>
        <taxon>Bacteria</taxon>
        <taxon>Pseudomonadati</taxon>
        <taxon>Bacteroidota</taxon>
        <taxon>Flavobacteriia</taxon>
        <taxon>Flavobacteriales</taxon>
        <taxon>Flavobacteriaceae</taxon>
        <taxon>Flavobacterium</taxon>
    </lineage>
</organism>
<dbReference type="EMBL" id="JBHZQA010000010">
    <property type="protein sequence ID" value="MFE3849077.1"/>
    <property type="molecule type" value="Genomic_DNA"/>
</dbReference>
<protein>
    <submittedName>
        <fullName evidence="1">Uncharacterized protein</fullName>
    </submittedName>
</protein>
<reference evidence="1 2" key="1">
    <citation type="submission" date="2024-06" db="EMBL/GenBank/DDBJ databases">
        <title>Flavobacterium spp. isolated from glacier.</title>
        <authorList>
            <person name="Han D."/>
        </authorList>
    </citation>
    <scope>NUCLEOTIDE SEQUENCE [LARGE SCALE GENOMIC DNA]</scope>
    <source>
        <strain evidence="1 2">LB3P45</strain>
    </source>
</reference>
<name>A0ABW6HPV4_9FLAO</name>
<accession>A0ABW6HPV4</accession>
<evidence type="ECO:0000313" key="1">
    <source>
        <dbReference type="EMBL" id="MFE3849077.1"/>
    </source>
</evidence>
<gene>
    <name evidence="1" type="ORF">ACFX5D_13980</name>
</gene>
<proteinExistence type="predicted"/>
<sequence>MNKKIVIGGQSFLDKVLECTGDVNNAFEMALLNGLSITEDVVIGVNLKLSEVNKPNTASFFNEFNKPATALTQEQLTEIENKGIGHMRIGTTFIVG</sequence>
<comment type="caution">
    <text evidence="1">The sequence shown here is derived from an EMBL/GenBank/DDBJ whole genome shotgun (WGS) entry which is preliminary data.</text>
</comment>
<dbReference type="RefSeq" id="WP_379858823.1">
    <property type="nucleotide sequence ID" value="NZ_JBHZQA010000010.1"/>
</dbReference>
<evidence type="ECO:0000313" key="2">
    <source>
        <dbReference type="Proteomes" id="UP001600039"/>
    </source>
</evidence>
<dbReference type="Proteomes" id="UP001600039">
    <property type="component" value="Unassembled WGS sequence"/>
</dbReference>
<keyword evidence="2" id="KW-1185">Reference proteome</keyword>